<evidence type="ECO:0000313" key="8">
    <source>
        <dbReference type="EMBL" id="CEG42912.1"/>
    </source>
</evidence>
<dbReference type="InterPro" id="IPR027417">
    <property type="entry name" value="P-loop_NTPase"/>
</dbReference>
<keyword evidence="4" id="KW-0227">DNA damage</keyword>
<protein>
    <submittedName>
        <fullName evidence="8">Uncharacterized protein</fullName>
    </submittedName>
</protein>
<organism evidence="8 9">
    <name type="scientific">Plasmopara halstedii</name>
    <name type="common">Downy mildew of sunflower</name>
    <dbReference type="NCBI Taxonomy" id="4781"/>
    <lineage>
        <taxon>Eukaryota</taxon>
        <taxon>Sar</taxon>
        <taxon>Stramenopiles</taxon>
        <taxon>Oomycota</taxon>
        <taxon>Peronosporomycetes</taxon>
        <taxon>Peronosporales</taxon>
        <taxon>Peronosporaceae</taxon>
        <taxon>Plasmopara</taxon>
    </lineage>
</organism>
<reference evidence="9" key="1">
    <citation type="submission" date="2014-09" db="EMBL/GenBank/DDBJ databases">
        <authorList>
            <person name="Sharma Rahul"/>
            <person name="Thines Marco"/>
        </authorList>
    </citation>
    <scope>NUCLEOTIDE SEQUENCE [LARGE SCALE GENOMIC DNA]</scope>
</reference>
<evidence type="ECO:0000313" key="9">
    <source>
        <dbReference type="Proteomes" id="UP000054928"/>
    </source>
</evidence>
<keyword evidence="3" id="KW-0547">Nucleotide-binding</keyword>
<dbReference type="GO" id="GO:0005524">
    <property type="term" value="F:ATP binding"/>
    <property type="evidence" value="ECO:0007669"/>
    <property type="project" value="UniProtKB-KW"/>
</dbReference>
<accession>A0A0P1ANS1</accession>
<dbReference type="Gene3D" id="1.10.8.60">
    <property type="match status" value="1"/>
</dbReference>
<keyword evidence="6" id="KW-0539">Nucleus</keyword>
<dbReference type="OrthoDB" id="10265971at2759"/>
<dbReference type="Gene3D" id="3.40.50.300">
    <property type="entry name" value="P-loop containing nucleotide triphosphate hydrolases"/>
    <property type="match status" value="1"/>
</dbReference>
<sequence length="681" mass="76691">MRRSRRQRLNRDKVLADSSDDPDVLLILSSEEARSPAQKVKAFEKESSWKCSMCTFINVDVTNSQCKLCESYRSSSPRKVQKLSQWLSLPGNKKAIEITTNEQPSDSRFKRVEGANRNTSGENNDVVEFTSVPLRDGRAAHFRCNDIGVNKIAAQTQKGLWADLYTPKTVEDLCVNRKKVHEIAKWLECNASPIPGRLQKRLLFLCGPPGSGKSTAVRCIARQLGLQIKEWKDNSAAGSLDYKRKFREDSWIPHTSSLDDFSDFIYRSTAFTALPVATSRHASTIRHERRSSCSQQGELPGSTRHIVIVETWPQSWSNENSLCDEKLRKIYQAITDPTRICHYPVVCIYSDVREGKIDLDHLSRIFSTAVINSPQTTIIHVNAVTSPQLKKHLKYVAAQEKCRFHSADFDSIIGKCNGDMRHALNMLQLLQPANVTKHESMPTSPIKSVKKLSVNSKSSSVIRSGARDLFLSEFHVIGKLLYGKTIENNFEEPTLLNSDANDRGYDQIFDASTMTLDRILGLVHENSIAFFSQIDGLSDAMELMSLCESIIAESYKCVSSSVVSIRSHDVARAILTRTVAITNEIPAPKAFRSITRPRAFLAKQRIVSRREEMFVTTRGVNGLDYACTGDIFVFEVEPFLTIMDREGRSLTQQHPGRAELSINDLSPQEVYDDIEISDSEW</sequence>
<evidence type="ECO:0000256" key="6">
    <source>
        <dbReference type="ARBA" id="ARBA00023242"/>
    </source>
</evidence>
<dbReference type="GO" id="GO:0005634">
    <property type="term" value="C:nucleus"/>
    <property type="evidence" value="ECO:0007669"/>
    <property type="project" value="UniProtKB-SubCell"/>
</dbReference>
<evidence type="ECO:0000256" key="1">
    <source>
        <dbReference type="ARBA" id="ARBA00004123"/>
    </source>
</evidence>
<proteinExistence type="inferred from homology"/>
<name>A0A0P1ANS1_PLAHL</name>
<dbReference type="InterPro" id="IPR004582">
    <property type="entry name" value="Checkpoint_prot_Rad17_Rad24"/>
</dbReference>
<dbReference type="SUPFAM" id="SSF52540">
    <property type="entry name" value="P-loop containing nucleoside triphosphate hydrolases"/>
    <property type="match status" value="1"/>
</dbReference>
<keyword evidence="9" id="KW-1185">Reference proteome</keyword>
<dbReference type="PANTHER" id="PTHR12172:SF0">
    <property type="entry name" value="CELL CYCLE CHECKPOINT PROTEIN RAD17"/>
    <property type="match status" value="1"/>
</dbReference>
<evidence type="ECO:0000256" key="2">
    <source>
        <dbReference type="ARBA" id="ARBA00006168"/>
    </source>
</evidence>
<dbReference type="GO" id="GO:0003682">
    <property type="term" value="F:chromatin binding"/>
    <property type="evidence" value="ECO:0007669"/>
    <property type="project" value="TreeGrafter"/>
</dbReference>
<keyword evidence="7" id="KW-0131">Cell cycle</keyword>
<comment type="subcellular location">
    <subcellularLocation>
        <location evidence="1">Nucleus</location>
    </subcellularLocation>
</comment>
<evidence type="ECO:0000256" key="3">
    <source>
        <dbReference type="ARBA" id="ARBA00022741"/>
    </source>
</evidence>
<dbReference type="GO" id="GO:0003689">
    <property type="term" value="F:DNA clamp loader activity"/>
    <property type="evidence" value="ECO:0007669"/>
    <property type="project" value="TreeGrafter"/>
</dbReference>
<dbReference type="GO" id="GO:0006281">
    <property type="term" value="P:DNA repair"/>
    <property type="evidence" value="ECO:0007669"/>
    <property type="project" value="InterPro"/>
</dbReference>
<dbReference type="Proteomes" id="UP000054928">
    <property type="component" value="Unassembled WGS sequence"/>
</dbReference>
<dbReference type="Pfam" id="PF03215">
    <property type="entry name" value="Rad17"/>
    <property type="match status" value="1"/>
</dbReference>
<dbReference type="EMBL" id="CCYD01000645">
    <property type="protein sequence ID" value="CEG42912.1"/>
    <property type="molecule type" value="Genomic_DNA"/>
</dbReference>
<dbReference type="RefSeq" id="XP_024579281.1">
    <property type="nucleotide sequence ID" value="XM_024728844.1"/>
</dbReference>
<dbReference type="STRING" id="4781.A0A0P1ANS1"/>
<evidence type="ECO:0000256" key="5">
    <source>
        <dbReference type="ARBA" id="ARBA00022840"/>
    </source>
</evidence>
<comment type="similarity">
    <text evidence="2">Belongs to the rad17/RAD24 family.</text>
</comment>
<keyword evidence="5" id="KW-0067">ATP-binding</keyword>
<evidence type="ECO:0000256" key="4">
    <source>
        <dbReference type="ARBA" id="ARBA00022763"/>
    </source>
</evidence>
<dbReference type="PANTHER" id="PTHR12172">
    <property type="entry name" value="CELL CYCLE CHECKPOINT PROTEIN RAD17"/>
    <property type="match status" value="1"/>
</dbReference>
<dbReference type="GO" id="GO:0033314">
    <property type="term" value="P:mitotic DNA replication checkpoint signaling"/>
    <property type="evidence" value="ECO:0007669"/>
    <property type="project" value="TreeGrafter"/>
</dbReference>
<dbReference type="GeneID" id="36408203"/>
<dbReference type="GO" id="GO:0000077">
    <property type="term" value="P:DNA damage checkpoint signaling"/>
    <property type="evidence" value="ECO:0007669"/>
    <property type="project" value="TreeGrafter"/>
</dbReference>
<dbReference type="AlphaFoldDB" id="A0A0P1ANS1"/>
<dbReference type="OMA" id="YNCLKMA"/>
<dbReference type="Gene3D" id="2.30.30.380">
    <property type="entry name" value="Zn-finger domain of Sec23/24"/>
    <property type="match status" value="1"/>
</dbReference>
<evidence type="ECO:0000256" key="7">
    <source>
        <dbReference type="ARBA" id="ARBA00023306"/>
    </source>
</evidence>